<comment type="caution">
    <text evidence="1">The sequence shown here is derived from an EMBL/GenBank/DDBJ whole genome shotgun (WGS) entry which is preliminary data.</text>
</comment>
<dbReference type="EMBL" id="JAIWYP010000008">
    <property type="protein sequence ID" value="KAH3790488.1"/>
    <property type="molecule type" value="Genomic_DNA"/>
</dbReference>
<evidence type="ECO:0000313" key="1">
    <source>
        <dbReference type="EMBL" id="KAH3790488.1"/>
    </source>
</evidence>
<proteinExistence type="predicted"/>
<reference evidence="1" key="2">
    <citation type="submission" date="2020-11" db="EMBL/GenBank/DDBJ databases">
        <authorList>
            <person name="McCartney M.A."/>
            <person name="Auch B."/>
            <person name="Kono T."/>
            <person name="Mallez S."/>
            <person name="Becker A."/>
            <person name="Gohl D.M."/>
            <person name="Silverstein K.A.T."/>
            <person name="Koren S."/>
            <person name="Bechman K.B."/>
            <person name="Herman A."/>
            <person name="Abrahante J.E."/>
            <person name="Garbe J."/>
        </authorList>
    </citation>
    <scope>NUCLEOTIDE SEQUENCE</scope>
    <source>
        <strain evidence="1">Duluth1</strain>
        <tissue evidence="1">Whole animal</tissue>
    </source>
</reference>
<name>A0A9D4IZV7_DREPO</name>
<protein>
    <submittedName>
        <fullName evidence="1">Uncharacterized protein</fullName>
    </submittedName>
</protein>
<organism evidence="1 2">
    <name type="scientific">Dreissena polymorpha</name>
    <name type="common">Zebra mussel</name>
    <name type="synonym">Mytilus polymorpha</name>
    <dbReference type="NCBI Taxonomy" id="45954"/>
    <lineage>
        <taxon>Eukaryota</taxon>
        <taxon>Metazoa</taxon>
        <taxon>Spiralia</taxon>
        <taxon>Lophotrochozoa</taxon>
        <taxon>Mollusca</taxon>
        <taxon>Bivalvia</taxon>
        <taxon>Autobranchia</taxon>
        <taxon>Heteroconchia</taxon>
        <taxon>Euheterodonta</taxon>
        <taxon>Imparidentia</taxon>
        <taxon>Neoheterodontei</taxon>
        <taxon>Myida</taxon>
        <taxon>Dreissenoidea</taxon>
        <taxon>Dreissenidae</taxon>
        <taxon>Dreissena</taxon>
    </lineage>
</organism>
<dbReference type="AlphaFoldDB" id="A0A9D4IZV7"/>
<reference evidence="1" key="1">
    <citation type="journal article" date="2019" name="bioRxiv">
        <title>The Genome of the Zebra Mussel, Dreissena polymorpha: A Resource for Invasive Species Research.</title>
        <authorList>
            <person name="McCartney M.A."/>
            <person name="Auch B."/>
            <person name="Kono T."/>
            <person name="Mallez S."/>
            <person name="Zhang Y."/>
            <person name="Obille A."/>
            <person name="Becker A."/>
            <person name="Abrahante J.E."/>
            <person name="Garbe J."/>
            <person name="Badalamenti J.P."/>
            <person name="Herman A."/>
            <person name="Mangelson H."/>
            <person name="Liachko I."/>
            <person name="Sullivan S."/>
            <person name="Sone E.D."/>
            <person name="Koren S."/>
            <person name="Silverstein K.A.T."/>
            <person name="Beckman K.B."/>
            <person name="Gohl D.M."/>
        </authorList>
    </citation>
    <scope>NUCLEOTIDE SEQUENCE</scope>
    <source>
        <strain evidence="1">Duluth1</strain>
        <tissue evidence="1">Whole animal</tissue>
    </source>
</reference>
<gene>
    <name evidence="1" type="ORF">DPMN_168690</name>
</gene>
<evidence type="ECO:0000313" key="2">
    <source>
        <dbReference type="Proteomes" id="UP000828390"/>
    </source>
</evidence>
<sequence length="78" mass="8791">MAPIVKFEISPVDSRKSHMQEHTEWWSAFKNSKIIVKRTTNNSADFTMNGGKLEEETSFKYLGAILSKDGISTAEVLL</sequence>
<accession>A0A9D4IZV7</accession>
<keyword evidence="2" id="KW-1185">Reference proteome</keyword>
<dbReference type="Proteomes" id="UP000828390">
    <property type="component" value="Unassembled WGS sequence"/>
</dbReference>